<reference evidence="2 3" key="1">
    <citation type="submission" date="2016-07" db="EMBL/GenBank/DDBJ databases">
        <title>Pervasive Adenine N6-methylation of Active Genes in Fungi.</title>
        <authorList>
            <consortium name="DOE Joint Genome Institute"/>
            <person name="Mondo S.J."/>
            <person name="Dannebaum R.O."/>
            <person name="Kuo R.C."/>
            <person name="Labutti K."/>
            <person name="Haridas S."/>
            <person name="Kuo A."/>
            <person name="Salamov A."/>
            <person name="Ahrendt S.R."/>
            <person name="Lipzen A."/>
            <person name="Sullivan W."/>
            <person name="Andreopoulos W.B."/>
            <person name="Clum A."/>
            <person name="Lindquist E."/>
            <person name="Daum C."/>
            <person name="Ramamoorthy G.K."/>
            <person name="Gryganskyi A."/>
            <person name="Culley D."/>
            <person name="Magnuson J.K."/>
            <person name="James T.Y."/>
            <person name="O'Malley M.A."/>
            <person name="Stajich J.E."/>
            <person name="Spatafora J.W."/>
            <person name="Visel A."/>
            <person name="Grigoriev I.V."/>
        </authorList>
    </citation>
    <scope>NUCLEOTIDE SEQUENCE [LARGE SCALE GENOMIC DNA]</scope>
    <source>
        <strain evidence="2 3">CBS 115471</strain>
    </source>
</reference>
<feature type="signal peptide" evidence="1">
    <location>
        <begin position="1"/>
        <end position="17"/>
    </location>
</feature>
<organism evidence="2 3">
    <name type="scientific">Clohesyomyces aquaticus</name>
    <dbReference type="NCBI Taxonomy" id="1231657"/>
    <lineage>
        <taxon>Eukaryota</taxon>
        <taxon>Fungi</taxon>
        <taxon>Dikarya</taxon>
        <taxon>Ascomycota</taxon>
        <taxon>Pezizomycotina</taxon>
        <taxon>Dothideomycetes</taxon>
        <taxon>Pleosporomycetidae</taxon>
        <taxon>Pleosporales</taxon>
        <taxon>Lindgomycetaceae</taxon>
        <taxon>Clohesyomyces</taxon>
    </lineage>
</organism>
<evidence type="ECO:0000313" key="3">
    <source>
        <dbReference type="Proteomes" id="UP000193144"/>
    </source>
</evidence>
<name>A0A1Y1ZQS9_9PLEO</name>
<keyword evidence="3" id="KW-1185">Reference proteome</keyword>
<gene>
    <name evidence="2" type="ORF">BCR34DRAFT_289876</name>
</gene>
<dbReference type="Proteomes" id="UP000193144">
    <property type="component" value="Unassembled WGS sequence"/>
</dbReference>
<comment type="caution">
    <text evidence="2">The sequence shown here is derived from an EMBL/GenBank/DDBJ whole genome shotgun (WGS) entry which is preliminary data.</text>
</comment>
<proteinExistence type="predicted"/>
<sequence length="536" mass="59403">MKLSLTLLFAVIGACQSQPPALPFYNFGPKQHGKITFCSEENFAGTCVDAVAQFKTCTKVPWEMSLTGGSRIKSLIQYEGMICQYYWDSNCEHWAVNLASNMLPGFSYGYFKLKVKNFDYEDSILAMVCEELPAVALAREISNENGLNGLTLPTSPTSVDPGRVALCTNYDFKPFCSMGNLLDVCKNFPESIKQQSRSLIQSKGANCTYYADDDCSGEPLISFDSTSVPKFFPNLKTSSLESQIRSAKCVAHSTTPTRSIGSLGPVFFRDNLPIAQDVGEPNIPGFPVDLARNTTLLSTPLQSGNMTTTKAGDVMLCGADSWVPPCFVVDATHEACSVADPFIGSVIQWRGARCIYWTECGGRKIDIDLIGRDYDWVIERFPPDWYHQLHRFGCWLPRETSLETRTVDVEDSSTANTIGFATNIAENTTLAPLFSAVSTGETSESGLISIPGDIIVCARPSWEACAFAHPDNNGCWGSDSLIQSLIQWRGAKCTLWEQRHCWGRNFVVDLIGKDYDWQIEEFPEDMRFSYFSCTTS</sequence>
<evidence type="ECO:0000313" key="2">
    <source>
        <dbReference type="EMBL" id="ORY12611.1"/>
    </source>
</evidence>
<dbReference type="PROSITE" id="PS51257">
    <property type="entry name" value="PROKAR_LIPOPROTEIN"/>
    <property type="match status" value="1"/>
</dbReference>
<keyword evidence="1" id="KW-0732">Signal</keyword>
<dbReference type="EMBL" id="MCFA01000049">
    <property type="protein sequence ID" value="ORY12611.1"/>
    <property type="molecule type" value="Genomic_DNA"/>
</dbReference>
<evidence type="ECO:0000256" key="1">
    <source>
        <dbReference type="SAM" id="SignalP"/>
    </source>
</evidence>
<accession>A0A1Y1ZQS9</accession>
<protein>
    <submittedName>
        <fullName evidence="2">Uncharacterized protein</fullName>
    </submittedName>
</protein>
<dbReference type="AlphaFoldDB" id="A0A1Y1ZQS9"/>
<feature type="chain" id="PRO_5012734095" evidence="1">
    <location>
        <begin position="18"/>
        <end position="536"/>
    </location>
</feature>